<organism evidence="2">
    <name type="scientific">marine metagenome</name>
    <dbReference type="NCBI Taxonomy" id="408172"/>
    <lineage>
        <taxon>unclassified sequences</taxon>
        <taxon>metagenomes</taxon>
        <taxon>ecological metagenomes</taxon>
    </lineage>
</organism>
<gene>
    <name evidence="2" type="ORF">METZ01_LOCUS171215</name>
</gene>
<protein>
    <submittedName>
        <fullName evidence="2">Uncharacterized protein</fullName>
    </submittedName>
</protein>
<evidence type="ECO:0000256" key="1">
    <source>
        <dbReference type="SAM" id="MobiDB-lite"/>
    </source>
</evidence>
<accession>A0A382BXZ4</accession>
<proteinExistence type="predicted"/>
<reference evidence="2" key="1">
    <citation type="submission" date="2018-05" db="EMBL/GenBank/DDBJ databases">
        <authorList>
            <person name="Lanie J.A."/>
            <person name="Ng W.-L."/>
            <person name="Kazmierczak K.M."/>
            <person name="Andrzejewski T.M."/>
            <person name="Davidsen T.M."/>
            <person name="Wayne K.J."/>
            <person name="Tettelin H."/>
            <person name="Glass J.I."/>
            <person name="Rusch D."/>
            <person name="Podicherti R."/>
            <person name="Tsui H.-C.T."/>
            <person name="Winkler M.E."/>
        </authorList>
    </citation>
    <scope>NUCLEOTIDE SEQUENCE</scope>
</reference>
<feature type="region of interest" description="Disordered" evidence="1">
    <location>
        <begin position="1"/>
        <end position="30"/>
    </location>
</feature>
<evidence type="ECO:0000313" key="2">
    <source>
        <dbReference type="EMBL" id="SVB18361.1"/>
    </source>
</evidence>
<name>A0A382BXZ4_9ZZZZ</name>
<dbReference type="EMBL" id="UINC01031782">
    <property type="protein sequence ID" value="SVB18361.1"/>
    <property type="molecule type" value="Genomic_DNA"/>
</dbReference>
<sequence>MDGESAPIYSTHKKPHESAKGGQAVGLFVK</sequence>
<dbReference type="AlphaFoldDB" id="A0A382BXZ4"/>